<evidence type="ECO:0000256" key="2">
    <source>
        <dbReference type="ARBA" id="ARBA00022801"/>
    </source>
</evidence>
<dbReference type="SUPFAM" id="SSF53474">
    <property type="entry name" value="alpha/beta-Hydrolases"/>
    <property type="match status" value="1"/>
</dbReference>
<gene>
    <name evidence="4" type="ORF">D4A35_05635</name>
</gene>
<organism evidence="4 5">
    <name type="scientific">Paraclostridium bifermentans</name>
    <name type="common">Clostridium bifermentans</name>
    <dbReference type="NCBI Taxonomy" id="1490"/>
    <lineage>
        <taxon>Bacteria</taxon>
        <taxon>Bacillati</taxon>
        <taxon>Bacillota</taxon>
        <taxon>Clostridia</taxon>
        <taxon>Peptostreptococcales</taxon>
        <taxon>Peptostreptococcaceae</taxon>
        <taxon>Paraclostridium</taxon>
    </lineage>
</organism>
<dbReference type="InterPro" id="IPR029058">
    <property type="entry name" value="AB_hydrolase_fold"/>
</dbReference>
<dbReference type="InterPro" id="IPR050266">
    <property type="entry name" value="AB_hydrolase_sf"/>
</dbReference>
<dbReference type="PANTHER" id="PTHR43798">
    <property type="entry name" value="MONOACYLGLYCEROL LIPASE"/>
    <property type="match status" value="1"/>
</dbReference>
<dbReference type="PRINTS" id="PR00793">
    <property type="entry name" value="PROAMNOPTASE"/>
</dbReference>
<evidence type="ECO:0000259" key="3">
    <source>
        <dbReference type="Pfam" id="PF00561"/>
    </source>
</evidence>
<evidence type="ECO:0000256" key="1">
    <source>
        <dbReference type="ARBA" id="ARBA00010088"/>
    </source>
</evidence>
<dbReference type="InterPro" id="IPR000073">
    <property type="entry name" value="AB_hydrolase_1"/>
</dbReference>
<dbReference type="Pfam" id="PF00561">
    <property type="entry name" value="Abhydrolase_1"/>
    <property type="match status" value="1"/>
</dbReference>
<evidence type="ECO:0000313" key="4">
    <source>
        <dbReference type="EMBL" id="QEZ68446.1"/>
    </source>
</evidence>
<reference evidence="4 5" key="1">
    <citation type="submission" date="2018-09" db="EMBL/GenBank/DDBJ databases">
        <title>A clostridial neurotoxin that targets Anopheles mosquitoes.</title>
        <authorList>
            <person name="Contreras E."/>
            <person name="Masuyer G."/>
            <person name="Qureshi N."/>
            <person name="Chawla S."/>
            <person name="Lim H.L."/>
            <person name="Chen J."/>
            <person name="Stenmark P."/>
            <person name="Gill S."/>
        </authorList>
    </citation>
    <scope>NUCLEOTIDE SEQUENCE [LARGE SCALE GENOMIC DNA]</scope>
    <source>
        <strain evidence="4 5">Cbm</strain>
    </source>
</reference>
<name>A0A5P3XBF3_PARBF</name>
<dbReference type="AlphaFoldDB" id="A0A5P3XBF3"/>
<dbReference type="EMBL" id="CP032452">
    <property type="protein sequence ID" value="QEZ68446.1"/>
    <property type="molecule type" value="Genomic_DNA"/>
</dbReference>
<dbReference type="RefSeq" id="WP_150886198.1">
    <property type="nucleotide sequence ID" value="NZ_CP032452.1"/>
</dbReference>
<protein>
    <submittedName>
        <fullName evidence="4">Alpha/beta fold hydrolase</fullName>
    </submittedName>
</protein>
<accession>A0A5P3XBF3</accession>
<sequence>MIDGYLLNSNGKIFYKAIGEGQPILFIHGGPGLTHDYFIPYLLELSNPNNKLIFFDQRGNGLSTSDLKSEYININQFTLDIENLREELRIDKMVIMGHSMGTFFAIDYAKRFPNHVSKLILSNATPMDLGNLNKMNKNLIKKVNAYSNQLSDISDTLEFKNYDSNALKRYLTILNKHNFFNVDLVFKLFENVSITERFMKNFEFINSKILNEYLNLISDYNIDDISIPTLIINSDYDFIPSESSTYLKNNIKNSKVKTIYNSGHYPFIEKTIEFIDIVNDFLKE</sequence>
<comment type="similarity">
    <text evidence="1">Belongs to the peptidase S33 family.</text>
</comment>
<dbReference type="GO" id="GO:0016020">
    <property type="term" value="C:membrane"/>
    <property type="evidence" value="ECO:0007669"/>
    <property type="project" value="TreeGrafter"/>
</dbReference>
<dbReference type="Proteomes" id="UP000326961">
    <property type="component" value="Chromosome"/>
</dbReference>
<dbReference type="Gene3D" id="3.40.50.1820">
    <property type="entry name" value="alpha/beta hydrolase"/>
    <property type="match status" value="1"/>
</dbReference>
<dbReference type="GO" id="GO:0004177">
    <property type="term" value="F:aminopeptidase activity"/>
    <property type="evidence" value="ECO:0007669"/>
    <property type="project" value="UniProtKB-EC"/>
</dbReference>
<dbReference type="PANTHER" id="PTHR43798:SF31">
    <property type="entry name" value="AB HYDROLASE SUPERFAMILY PROTEIN YCLE"/>
    <property type="match status" value="1"/>
</dbReference>
<keyword evidence="2 4" id="KW-0378">Hydrolase</keyword>
<dbReference type="GO" id="GO:0006508">
    <property type="term" value="P:proteolysis"/>
    <property type="evidence" value="ECO:0007669"/>
    <property type="project" value="InterPro"/>
</dbReference>
<dbReference type="InterPro" id="IPR002410">
    <property type="entry name" value="Peptidase_S33"/>
</dbReference>
<evidence type="ECO:0000313" key="5">
    <source>
        <dbReference type="Proteomes" id="UP000326961"/>
    </source>
</evidence>
<feature type="domain" description="AB hydrolase-1" evidence="3">
    <location>
        <begin position="23"/>
        <end position="270"/>
    </location>
</feature>
<proteinExistence type="inferred from homology"/>